<dbReference type="SUPFAM" id="SSF143631">
    <property type="entry name" value="ApbE-like"/>
    <property type="match status" value="1"/>
</dbReference>
<gene>
    <name evidence="12" type="ORF">ENI34_05585</name>
</gene>
<evidence type="ECO:0000256" key="5">
    <source>
        <dbReference type="ARBA" id="ARBA00022723"/>
    </source>
</evidence>
<evidence type="ECO:0000256" key="9">
    <source>
        <dbReference type="ARBA" id="ARBA00048540"/>
    </source>
</evidence>
<feature type="binding site" evidence="11">
    <location>
        <position position="180"/>
    </location>
    <ligand>
        <name>Mg(2+)</name>
        <dbReference type="ChEBI" id="CHEBI:18420"/>
    </ligand>
</feature>
<dbReference type="AlphaFoldDB" id="A0A9C9EM58"/>
<evidence type="ECO:0000256" key="11">
    <source>
        <dbReference type="PIRSR" id="PIRSR006268-2"/>
    </source>
</evidence>
<proteinExistence type="inferred from homology"/>
<organism evidence="12 13">
    <name type="scientific">candidate division WOR-3 bacterium</name>
    <dbReference type="NCBI Taxonomy" id="2052148"/>
    <lineage>
        <taxon>Bacteria</taxon>
        <taxon>Bacteria division WOR-3</taxon>
    </lineage>
</organism>
<name>A0A9C9EM58_UNCW3</name>
<dbReference type="Gene3D" id="3.10.520.10">
    <property type="entry name" value="ApbE-like domains"/>
    <property type="match status" value="1"/>
</dbReference>
<comment type="similarity">
    <text evidence="10">Belongs to the ApbE family.</text>
</comment>
<feature type="binding site" evidence="11">
    <location>
        <position position="291"/>
    </location>
    <ligand>
        <name>Mg(2+)</name>
        <dbReference type="ChEBI" id="CHEBI:18420"/>
    </ligand>
</feature>
<evidence type="ECO:0000256" key="10">
    <source>
        <dbReference type="PIRNR" id="PIRNR006268"/>
    </source>
</evidence>
<dbReference type="PIRSF" id="PIRSF006268">
    <property type="entry name" value="ApbE"/>
    <property type="match status" value="1"/>
</dbReference>
<evidence type="ECO:0000313" key="13">
    <source>
        <dbReference type="Proteomes" id="UP000885826"/>
    </source>
</evidence>
<accession>A0A9C9EM58</accession>
<keyword evidence="6 10" id="KW-0274">FAD</keyword>
<keyword evidence="4 10" id="KW-0808">Transferase</keyword>
<feature type="binding site" evidence="11">
    <location>
        <position position="295"/>
    </location>
    <ligand>
        <name>Mg(2+)</name>
        <dbReference type="ChEBI" id="CHEBI:18420"/>
    </ligand>
</feature>
<reference evidence="12" key="1">
    <citation type="journal article" date="2020" name="mSystems">
        <title>Genome- and Community-Level Interaction Insights into Carbon Utilization and Element Cycling Functions of Hydrothermarchaeota in Hydrothermal Sediment.</title>
        <authorList>
            <person name="Zhou Z."/>
            <person name="Liu Y."/>
            <person name="Xu W."/>
            <person name="Pan J."/>
            <person name="Luo Z.H."/>
            <person name="Li M."/>
        </authorList>
    </citation>
    <scope>NUCLEOTIDE SEQUENCE</scope>
    <source>
        <strain evidence="12">HyVt-388</strain>
    </source>
</reference>
<evidence type="ECO:0000256" key="7">
    <source>
        <dbReference type="ARBA" id="ARBA00022842"/>
    </source>
</evidence>
<dbReference type="EMBL" id="DRIG01000061">
    <property type="protein sequence ID" value="HEC78599.1"/>
    <property type="molecule type" value="Genomic_DNA"/>
</dbReference>
<dbReference type="GO" id="GO:0016740">
    <property type="term" value="F:transferase activity"/>
    <property type="evidence" value="ECO:0007669"/>
    <property type="project" value="UniProtKB-UniRule"/>
</dbReference>
<dbReference type="Pfam" id="PF02424">
    <property type="entry name" value="ApbE"/>
    <property type="match status" value="1"/>
</dbReference>
<comment type="catalytic activity">
    <reaction evidence="9 10">
        <text>L-threonyl-[protein] + FAD = FMN-L-threonyl-[protein] + AMP + H(+)</text>
        <dbReference type="Rhea" id="RHEA:36847"/>
        <dbReference type="Rhea" id="RHEA-COMP:11060"/>
        <dbReference type="Rhea" id="RHEA-COMP:11061"/>
        <dbReference type="ChEBI" id="CHEBI:15378"/>
        <dbReference type="ChEBI" id="CHEBI:30013"/>
        <dbReference type="ChEBI" id="CHEBI:57692"/>
        <dbReference type="ChEBI" id="CHEBI:74257"/>
        <dbReference type="ChEBI" id="CHEBI:456215"/>
        <dbReference type="EC" id="2.7.1.180"/>
    </reaction>
</comment>
<evidence type="ECO:0000256" key="1">
    <source>
        <dbReference type="ARBA" id="ARBA00011955"/>
    </source>
</evidence>
<dbReference type="InterPro" id="IPR003374">
    <property type="entry name" value="ApbE-like_sf"/>
</dbReference>
<comment type="cofactor">
    <cofactor evidence="11">
        <name>Mg(2+)</name>
        <dbReference type="ChEBI" id="CHEBI:18420"/>
    </cofactor>
    <cofactor evidence="11">
        <name>Mn(2+)</name>
        <dbReference type="ChEBI" id="CHEBI:29035"/>
    </cofactor>
    <text evidence="11">Magnesium. Can also use manganese.</text>
</comment>
<keyword evidence="3 10" id="KW-0285">Flavoprotein</keyword>
<evidence type="ECO:0000313" key="12">
    <source>
        <dbReference type="EMBL" id="HEC78599.1"/>
    </source>
</evidence>
<dbReference type="InterPro" id="IPR024932">
    <property type="entry name" value="ApbE"/>
</dbReference>
<dbReference type="EC" id="2.7.1.180" evidence="1 10"/>
<sequence>MILEYNLFIIIKMKIKLFSRHIMVFICLILCCLSCAKKEFSYSKFLVGGLCEVKFYHHNEKEAKRIISEIDTELIRIDSLLNRFSEKSLITRLNKERKIQAPEDIVRLFLLSDSIARLTDGTFDISIAPLLELWGFYENNFKIPDTAEIERVKKLVDYSRIQIRGDSIILPQWLKVDLSGIAQGYAADRVADIIKGHGINSALINIGGEMVLLGRSSKNRPWRIGIRNPRGKGIIEVIEITNGALSTSGDYEKFFMVEGIRYPHIIDPRTGFPAMHFVSVTILAKSAAFADAIATAVAVMGPEKGMNFLDSLKIRGIMYYEENGELQRVETE</sequence>
<keyword evidence="5 10" id="KW-0479">Metal-binding</keyword>
<dbReference type="GO" id="GO:0046872">
    <property type="term" value="F:metal ion binding"/>
    <property type="evidence" value="ECO:0007669"/>
    <property type="project" value="UniProtKB-UniRule"/>
</dbReference>
<evidence type="ECO:0000256" key="8">
    <source>
        <dbReference type="ARBA" id="ARBA00031306"/>
    </source>
</evidence>
<evidence type="ECO:0000256" key="6">
    <source>
        <dbReference type="ARBA" id="ARBA00022827"/>
    </source>
</evidence>
<keyword evidence="7 10" id="KW-0460">Magnesium</keyword>
<protein>
    <recommendedName>
        <fullName evidence="2 10">FAD:protein FMN transferase</fullName>
        <ecNumber evidence="1 10">2.7.1.180</ecNumber>
    </recommendedName>
    <alternativeName>
        <fullName evidence="8 10">Flavin transferase</fullName>
    </alternativeName>
</protein>
<evidence type="ECO:0000256" key="4">
    <source>
        <dbReference type="ARBA" id="ARBA00022679"/>
    </source>
</evidence>
<dbReference type="PANTHER" id="PTHR30040">
    <property type="entry name" value="THIAMINE BIOSYNTHESIS LIPOPROTEIN APBE"/>
    <property type="match status" value="1"/>
</dbReference>
<evidence type="ECO:0000256" key="2">
    <source>
        <dbReference type="ARBA" id="ARBA00016337"/>
    </source>
</evidence>
<dbReference type="PANTHER" id="PTHR30040:SF2">
    <property type="entry name" value="FAD:PROTEIN FMN TRANSFERASE"/>
    <property type="match status" value="1"/>
</dbReference>
<evidence type="ECO:0000256" key="3">
    <source>
        <dbReference type="ARBA" id="ARBA00022630"/>
    </source>
</evidence>
<dbReference type="Proteomes" id="UP000885826">
    <property type="component" value="Unassembled WGS sequence"/>
</dbReference>
<comment type="caution">
    <text evidence="12">The sequence shown here is derived from an EMBL/GenBank/DDBJ whole genome shotgun (WGS) entry which is preliminary data.</text>
</comment>